<dbReference type="InterPro" id="IPR000878">
    <property type="entry name" value="4pyrrol_Mease"/>
</dbReference>
<feature type="binding site" evidence="9">
    <location>
        <position position="247"/>
    </location>
    <ligand>
        <name>S-adenosyl-L-methionine</name>
        <dbReference type="ChEBI" id="CHEBI:59789"/>
    </ligand>
</feature>
<evidence type="ECO:0000256" key="5">
    <source>
        <dbReference type="ARBA" id="ARBA00022603"/>
    </source>
</evidence>
<comment type="catalytic activity">
    <reaction evidence="8">
        <text>2-[(3S)-amino-3-carboxypropyl]-L-histidyl-[translation elongation factor 2] + 4 S-adenosyl-L-methionine = diphthine methyl ester-[translation elongation factor 2] + 4 S-adenosyl-L-homocysteine + 3 H(+)</text>
        <dbReference type="Rhea" id="RHEA:42652"/>
        <dbReference type="Rhea" id="RHEA-COMP:9749"/>
        <dbReference type="Rhea" id="RHEA-COMP:10173"/>
        <dbReference type="ChEBI" id="CHEBI:15378"/>
        <dbReference type="ChEBI" id="CHEBI:57856"/>
        <dbReference type="ChEBI" id="CHEBI:59789"/>
        <dbReference type="ChEBI" id="CHEBI:73995"/>
        <dbReference type="ChEBI" id="CHEBI:79005"/>
        <dbReference type="EC" id="2.1.1.314"/>
    </reaction>
</comment>
<protein>
    <recommendedName>
        <fullName evidence="4">diphthine methyl ester synthase</fullName>
        <ecNumber evidence="4">2.1.1.314</ecNumber>
    </recommendedName>
</protein>
<feature type="binding site" evidence="9">
    <location>
        <position position="88"/>
    </location>
    <ligand>
        <name>S-adenosyl-L-methionine</name>
        <dbReference type="ChEBI" id="CHEBI:59789"/>
    </ligand>
</feature>
<keyword evidence="12" id="KW-1185">Reference proteome</keyword>
<dbReference type="GO" id="GO:0032259">
    <property type="term" value="P:methylation"/>
    <property type="evidence" value="ECO:0007669"/>
    <property type="project" value="UniProtKB-KW"/>
</dbReference>
<comment type="pathway">
    <text evidence="2">Protein modification; peptidyl-diphthamide biosynthesis.</text>
</comment>
<dbReference type="Proteomes" id="UP000001307">
    <property type="component" value="Unassembled WGS sequence"/>
</dbReference>
<feature type="binding site" evidence="9">
    <location>
        <position position="85"/>
    </location>
    <ligand>
        <name>S-adenosyl-L-methionine</name>
        <dbReference type="ChEBI" id="CHEBI:59789"/>
    </ligand>
</feature>
<sequence length="271" mass="30898">MVFYFIGLGLSNPEDISVRGLRLVQGAKRVYLEMYTAILMASQEEIEKTYERKVILADRTMVEQESDIMLENADKEDVCFLVVGDVFAATTHSDLVLRCKEKNVPYEVLHNASIMTAVGCCGLQLYNFGETVSFCFWDDSWQPDSYYDKIVKNRKLEYHTLCYDIKVKEQTIQNLMKGNNIFEPPRYMKTHEAAQQLLDIIERVRAEGEVSRETQCVAIARVGAKDQKMASGTLEELAKIDLGAPLHCFIVTGKLHPMEEEFLAKLLSQES</sequence>
<dbReference type="InterPro" id="IPR014777">
    <property type="entry name" value="4pyrrole_Mease_sub1"/>
</dbReference>
<feature type="binding site" evidence="9">
    <location>
        <position position="10"/>
    </location>
    <ligand>
        <name>S-adenosyl-L-methionine</name>
        <dbReference type="ChEBI" id="CHEBI:59789"/>
    </ligand>
</feature>
<dbReference type="GO" id="GO:0141133">
    <property type="term" value="F:diphthine methyl ester synthase activity"/>
    <property type="evidence" value="ECO:0007669"/>
    <property type="project" value="UniProtKB-EC"/>
</dbReference>
<dbReference type="SUPFAM" id="SSF53790">
    <property type="entry name" value="Tetrapyrrole methylase"/>
    <property type="match status" value="1"/>
</dbReference>
<evidence type="ECO:0000256" key="1">
    <source>
        <dbReference type="ARBA" id="ARBA00004006"/>
    </source>
</evidence>
<evidence type="ECO:0000256" key="2">
    <source>
        <dbReference type="ARBA" id="ARBA00005156"/>
    </source>
</evidence>
<dbReference type="PIRSF" id="PIRSF036432">
    <property type="entry name" value="Diphthine_synth"/>
    <property type="match status" value="1"/>
</dbReference>
<dbReference type="FunFam" id="3.40.1010.10:FF:000004">
    <property type="entry name" value="Putative diphthine synthase"/>
    <property type="match status" value="1"/>
</dbReference>
<evidence type="ECO:0000259" key="10">
    <source>
        <dbReference type="Pfam" id="PF00590"/>
    </source>
</evidence>
<evidence type="ECO:0000256" key="3">
    <source>
        <dbReference type="ARBA" id="ARBA00006729"/>
    </source>
</evidence>
<dbReference type="AlphaFoldDB" id="E4XWP5"/>
<organism evidence="11">
    <name type="scientific">Oikopleura dioica</name>
    <name type="common">Tunicate</name>
    <dbReference type="NCBI Taxonomy" id="34765"/>
    <lineage>
        <taxon>Eukaryota</taxon>
        <taxon>Metazoa</taxon>
        <taxon>Chordata</taxon>
        <taxon>Tunicata</taxon>
        <taxon>Appendicularia</taxon>
        <taxon>Copelata</taxon>
        <taxon>Oikopleuridae</taxon>
        <taxon>Oikopleura</taxon>
    </lineage>
</organism>
<dbReference type="InterPro" id="IPR014776">
    <property type="entry name" value="4pyrrole_Mease_sub2"/>
</dbReference>
<evidence type="ECO:0000313" key="12">
    <source>
        <dbReference type="Proteomes" id="UP000001307"/>
    </source>
</evidence>
<evidence type="ECO:0000256" key="4">
    <source>
        <dbReference type="ARBA" id="ARBA00011927"/>
    </source>
</evidence>
<evidence type="ECO:0000256" key="9">
    <source>
        <dbReference type="PIRSR" id="PIRSR036432-1"/>
    </source>
</evidence>
<evidence type="ECO:0000256" key="6">
    <source>
        <dbReference type="ARBA" id="ARBA00022679"/>
    </source>
</evidence>
<feature type="domain" description="Tetrapyrrole methylase" evidence="10">
    <location>
        <begin position="3"/>
        <end position="238"/>
    </location>
</feature>
<dbReference type="InParanoid" id="E4XWP5"/>
<reference evidence="11" key="1">
    <citation type="journal article" date="2010" name="Science">
        <title>Plasticity of animal genome architecture unmasked by rapid evolution of a pelagic tunicate.</title>
        <authorList>
            <person name="Denoeud F."/>
            <person name="Henriet S."/>
            <person name="Mungpakdee S."/>
            <person name="Aury J.M."/>
            <person name="Da Silva C."/>
            <person name="Brinkmann H."/>
            <person name="Mikhaleva J."/>
            <person name="Olsen L.C."/>
            <person name="Jubin C."/>
            <person name="Canestro C."/>
            <person name="Bouquet J.M."/>
            <person name="Danks G."/>
            <person name="Poulain J."/>
            <person name="Campsteijn C."/>
            <person name="Adamski M."/>
            <person name="Cross I."/>
            <person name="Yadetie F."/>
            <person name="Muffato M."/>
            <person name="Louis A."/>
            <person name="Butcher S."/>
            <person name="Tsagkogeorga G."/>
            <person name="Konrad A."/>
            <person name="Singh S."/>
            <person name="Jensen M.F."/>
            <person name="Cong E.H."/>
            <person name="Eikeseth-Otteraa H."/>
            <person name="Noel B."/>
            <person name="Anthouard V."/>
            <person name="Porcel B.M."/>
            <person name="Kachouri-Lafond R."/>
            <person name="Nishino A."/>
            <person name="Ugolini M."/>
            <person name="Chourrout P."/>
            <person name="Nishida H."/>
            <person name="Aasland R."/>
            <person name="Huzurbazar S."/>
            <person name="Westhof E."/>
            <person name="Delsuc F."/>
            <person name="Lehrach H."/>
            <person name="Reinhardt R."/>
            <person name="Weissenbach J."/>
            <person name="Roy S.W."/>
            <person name="Artiguenave F."/>
            <person name="Postlethwait J.H."/>
            <person name="Manak J.R."/>
            <person name="Thompson E.M."/>
            <person name="Jaillon O."/>
            <person name="Du Pasquier L."/>
            <person name="Boudinot P."/>
            <person name="Liberles D.A."/>
            <person name="Volff J.N."/>
            <person name="Philippe H."/>
            <person name="Lenhard B."/>
            <person name="Roest Crollius H."/>
            <person name="Wincker P."/>
            <person name="Chourrout D."/>
        </authorList>
    </citation>
    <scope>NUCLEOTIDE SEQUENCE [LARGE SCALE GENOMIC DNA]</scope>
</reference>
<gene>
    <name evidence="11" type="ORF">GSOID_T00007068001</name>
</gene>
<name>E4XWP5_OIKDI</name>
<dbReference type="FunCoup" id="E4XWP5">
    <property type="interactions" value="360"/>
</dbReference>
<comment type="similarity">
    <text evidence="3">Belongs to the diphthine synthase family.</text>
</comment>
<keyword evidence="7 9" id="KW-0949">S-adenosyl-L-methionine</keyword>
<evidence type="ECO:0000313" key="11">
    <source>
        <dbReference type="EMBL" id="CBY14100.1"/>
    </source>
</evidence>
<dbReference type="EMBL" id="FN653250">
    <property type="protein sequence ID" value="CBY14100.1"/>
    <property type="molecule type" value="Genomic_DNA"/>
</dbReference>
<dbReference type="Gene3D" id="3.40.1010.10">
    <property type="entry name" value="Cobalt-precorrin-4 Transmethylase, Domain 1"/>
    <property type="match status" value="1"/>
</dbReference>
<dbReference type="Pfam" id="PF00590">
    <property type="entry name" value="TP_methylase"/>
    <property type="match status" value="1"/>
</dbReference>
<evidence type="ECO:0000256" key="7">
    <source>
        <dbReference type="ARBA" id="ARBA00022691"/>
    </source>
</evidence>
<dbReference type="InterPro" id="IPR035996">
    <property type="entry name" value="4pyrrol_Methylase_sf"/>
</dbReference>
<dbReference type="CDD" id="cd11647">
    <property type="entry name" value="DHP5_DphB"/>
    <property type="match status" value="1"/>
</dbReference>
<evidence type="ECO:0000256" key="8">
    <source>
        <dbReference type="ARBA" id="ARBA00048752"/>
    </source>
</evidence>
<dbReference type="OrthoDB" id="2516at2759"/>
<dbReference type="PANTHER" id="PTHR10882:SF0">
    <property type="entry name" value="DIPHTHINE METHYL ESTER SYNTHASE"/>
    <property type="match status" value="1"/>
</dbReference>
<feature type="binding site" evidence="9">
    <location>
        <begin position="113"/>
        <end position="114"/>
    </location>
    <ligand>
        <name>S-adenosyl-L-methionine</name>
        <dbReference type="ChEBI" id="CHEBI:59789"/>
    </ligand>
</feature>
<dbReference type="EC" id="2.1.1.314" evidence="4"/>
<comment type="function">
    <text evidence="1">S-adenosyl-L-methionine-dependent methyltransferase that catalyzes four methylations of the modified target histidine residue in translation elongation factor 2 (EF-2), to form an intermediate called diphthine methyl ester. The four successive methylation reactions represent the second step of diphthamide biosynthesis.</text>
</comment>
<dbReference type="InterPro" id="IPR004551">
    <property type="entry name" value="Dphthn_synthase"/>
</dbReference>
<keyword evidence="6" id="KW-0808">Transferase</keyword>
<proteinExistence type="inferred from homology"/>
<dbReference type="UniPathway" id="UPA00559"/>
<dbReference type="PANTHER" id="PTHR10882">
    <property type="entry name" value="DIPHTHINE SYNTHASE"/>
    <property type="match status" value="1"/>
</dbReference>
<keyword evidence="5" id="KW-0489">Methyltransferase</keyword>
<dbReference type="NCBIfam" id="TIGR00522">
    <property type="entry name" value="dph5"/>
    <property type="match status" value="1"/>
</dbReference>
<feature type="binding site" evidence="9">
    <location>
        <position position="222"/>
    </location>
    <ligand>
        <name>S-adenosyl-L-methionine</name>
        <dbReference type="ChEBI" id="CHEBI:59789"/>
    </ligand>
</feature>
<accession>E4XWP5</accession>
<dbReference type="GO" id="GO:0017183">
    <property type="term" value="P:protein histidyl modification to diphthamide"/>
    <property type="evidence" value="ECO:0007669"/>
    <property type="project" value="UniProtKB-UniPathway"/>
</dbReference>
<dbReference type="FunFam" id="3.30.950.10:FF:000004">
    <property type="entry name" value="Diphthine synthase putative"/>
    <property type="match status" value="1"/>
</dbReference>
<dbReference type="Gene3D" id="3.30.950.10">
    <property type="entry name" value="Methyltransferase, Cobalt-precorrin-4 Transmethylase, Domain 2"/>
    <property type="match status" value="1"/>
</dbReference>